<keyword evidence="1" id="KW-1133">Transmembrane helix</keyword>
<evidence type="ECO:0000313" key="3">
    <source>
        <dbReference type="Proteomes" id="UP000219573"/>
    </source>
</evidence>
<accession>A0A285G399</accession>
<keyword evidence="3" id="KW-1185">Reference proteome</keyword>
<evidence type="ECO:0000313" key="2">
    <source>
        <dbReference type="EMBL" id="SNY17564.1"/>
    </source>
</evidence>
<dbReference type="PANTHER" id="PTHR41324">
    <property type="entry name" value="MEMBRANE PROTEIN-RELATED"/>
    <property type="match status" value="1"/>
</dbReference>
<feature type="transmembrane region" description="Helical" evidence="1">
    <location>
        <begin position="205"/>
        <end position="226"/>
    </location>
</feature>
<gene>
    <name evidence="2" type="ORF">SAMN06265827_104160</name>
</gene>
<feature type="transmembrane region" description="Helical" evidence="1">
    <location>
        <begin position="6"/>
        <end position="39"/>
    </location>
</feature>
<name>A0A285G399_9FIRM</name>
<dbReference type="PANTHER" id="PTHR41324:SF1">
    <property type="entry name" value="DUF2232 DOMAIN-CONTAINING PROTEIN"/>
    <property type="match status" value="1"/>
</dbReference>
<dbReference type="RefSeq" id="WP_097016798.1">
    <property type="nucleotide sequence ID" value="NZ_OBDZ01000004.1"/>
</dbReference>
<keyword evidence="1" id="KW-0472">Membrane</keyword>
<dbReference type="EMBL" id="OBDZ01000004">
    <property type="protein sequence ID" value="SNY17564.1"/>
    <property type="molecule type" value="Genomic_DNA"/>
</dbReference>
<dbReference type="Proteomes" id="UP000219573">
    <property type="component" value="Unassembled WGS sequence"/>
</dbReference>
<dbReference type="AlphaFoldDB" id="A0A285G399"/>
<sequence length="295" mass="33918">MKSKIIIEIILFAMITVMLVVLGLFLPFLGIIAPVPLIILAVRRESKFTIIASILAAFILFILVDPVVSLVFILTIGFMGVVMGAAFEEKFSSKIIIVIGIITSFISILLILSVLTYILNIDIFAELKGILKLSSDLYQEFGLSEEGFFNINQVINQTINFLKDTYLAFSFCIAIINSLFNYYFSSLTLKKLGYDYKVEFSFRAIRFSRILSIIYILSIIFFNNILVKNICVIITFLLFMEGLSVLYYYFLKFRNQRLIALILLTIFFFMPMINYLSLLIGFLDIWIDFRKLHKS</sequence>
<feature type="transmembrane region" description="Helical" evidence="1">
    <location>
        <begin position="232"/>
        <end position="251"/>
    </location>
</feature>
<organism evidence="2 3">
    <name type="scientific">Orenia metallireducens</name>
    <dbReference type="NCBI Taxonomy" id="1413210"/>
    <lineage>
        <taxon>Bacteria</taxon>
        <taxon>Bacillati</taxon>
        <taxon>Bacillota</taxon>
        <taxon>Clostridia</taxon>
        <taxon>Halanaerobiales</taxon>
        <taxon>Halobacteroidaceae</taxon>
        <taxon>Orenia</taxon>
    </lineage>
</organism>
<dbReference type="InterPro" id="IPR018710">
    <property type="entry name" value="DUF2232"/>
</dbReference>
<dbReference type="Pfam" id="PF09991">
    <property type="entry name" value="DUF2232"/>
    <property type="match status" value="1"/>
</dbReference>
<feature type="transmembrane region" description="Helical" evidence="1">
    <location>
        <begin position="258"/>
        <end position="287"/>
    </location>
</feature>
<proteinExistence type="predicted"/>
<keyword evidence="1" id="KW-0812">Transmembrane</keyword>
<evidence type="ECO:0000256" key="1">
    <source>
        <dbReference type="SAM" id="Phobius"/>
    </source>
</evidence>
<protein>
    <submittedName>
        <fullName evidence="2">Uncharacterized conserved protein YybS, DUF2232 family</fullName>
    </submittedName>
</protein>
<feature type="transmembrane region" description="Helical" evidence="1">
    <location>
        <begin position="95"/>
        <end position="119"/>
    </location>
</feature>
<dbReference type="OrthoDB" id="1726902at2"/>
<reference evidence="3" key="1">
    <citation type="submission" date="2017-09" db="EMBL/GenBank/DDBJ databases">
        <authorList>
            <person name="Varghese N."/>
            <person name="Submissions S."/>
        </authorList>
    </citation>
    <scope>NUCLEOTIDE SEQUENCE [LARGE SCALE GENOMIC DNA]</scope>
    <source>
        <strain evidence="3">MSL47</strain>
    </source>
</reference>
<feature type="transmembrane region" description="Helical" evidence="1">
    <location>
        <begin position="166"/>
        <end position="184"/>
    </location>
</feature>